<gene>
    <name evidence="4 6" type="primary">rplQ</name>
    <name evidence="6" type="ORF">LMI_0461</name>
    <name evidence="7" type="ORF">SAMN02982997_01901</name>
</gene>
<evidence type="ECO:0000313" key="7">
    <source>
        <dbReference type="EMBL" id="SCY51031.1"/>
    </source>
</evidence>
<dbReference type="Pfam" id="PF01196">
    <property type="entry name" value="Ribosomal_L17"/>
    <property type="match status" value="1"/>
</dbReference>
<dbReference type="InterPro" id="IPR047859">
    <property type="entry name" value="Ribosomal_bL17_CS"/>
</dbReference>
<evidence type="ECO:0000256" key="2">
    <source>
        <dbReference type="ARBA" id="ARBA00022980"/>
    </source>
</evidence>
<evidence type="ECO:0000256" key="4">
    <source>
        <dbReference type="HAMAP-Rule" id="MF_01368"/>
    </source>
</evidence>
<evidence type="ECO:0000256" key="1">
    <source>
        <dbReference type="ARBA" id="ARBA00008777"/>
    </source>
</evidence>
<keyword evidence="9" id="KW-1185">Reference proteome</keyword>
<dbReference type="OrthoDB" id="9809073at2"/>
<dbReference type="SUPFAM" id="SSF64263">
    <property type="entry name" value="Prokaryotic ribosomal protein L17"/>
    <property type="match status" value="1"/>
</dbReference>
<dbReference type="GO" id="GO:0006412">
    <property type="term" value="P:translation"/>
    <property type="evidence" value="ECO:0007669"/>
    <property type="project" value="UniProtKB-UniRule"/>
</dbReference>
<dbReference type="EMBL" id="FMVN01000009">
    <property type="protein sequence ID" value="SCY51031.1"/>
    <property type="molecule type" value="Genomic_DNA"/>
</dbReference>
<dbReference type="RefSeq" id="WP_045098333.1">
    <property type="nucleotide sequence ID" value="NZ_CP020614.1"/>
</dbReference>
<dbReference type="PANTHER" id="PTHR14413:SF16">
    <property type="entry name" value="LARGE RIBOSOMAL SUBUNIT PROTEIN BL17M"/>
    <property type="match status" value="1"/>
</dbReference>
<sequence>MRHRNTGRKLSRTSSHRKAMFSNMCSSLIEHELIKTTLPKAKELRRYIEPLITVSKSDSVASRRYVFDRLRSKSAVGKLFTVLGPRYNERPGGYVRVLKCGYRAGDNAPMAIIELVDRPVAEENSAEE</sequence>
<organism evidence="6 8">
    <name type="scientific">Legionella micdadei</name>
    <name type="common">Tatlockia micdadei</name>
    <dbReference type="NCBI Taxonomy" id="451"/>
    <lineage>
        <taxon>Bacteria</taxon>
        <taxon>Pseudomonadati</taxon>
        <taxon>Pseudomonadota</taxon>
        <taxon>Gammaproteobacteria</taxon>
        <taxon>Legionellales</taxon>
        <taxon>Legionellaceae</taxon>
        <taxon>Legionella</taxon>
    </lineage>
</organism>
<dbReference type="NCBIfam" id="TIGR00059">
    <property type="entry name" value="L17"/>
    <property type="match status" value="1"/>
</dbReference>
<comment type="similarity">
    <text evidence="1 4 5">Belongs to the bacterial ribosomal protein bL17 family.</text>
</comment>
<dbReference type="GO" id="GO:0022625">
    <property type="term" value="C:cytosolic large ribosomal subunit"/>
    <property type="evidence" value="ECO:0007669"/>
    <property type="project" value="TreeGrafter"/>
</dbReference>
<keyword evidence="2 4" id="KW-0689">Ribosomal protein</keyword>
<dbReference type="PROSITE" id="PS01167">
    <property type="entry name" value="RIBOSOMAL_L17"/>
    <property type="match status" value="1"/>
</dbReference>
<evidence type="ECO:0000313" key="6">
    <source>
        <dbReference type="EMBL" id="CEG59809.1"/>
    </source>
</evidence>
<dbReference type="FunFam" id="3.90.1030.10:FF:000001">
    <property type="entry name" value="50S ribosomal protein L17"/>
    <property type="match status" value="1"/>
</dbReference>
<name>A0A098GBF0_LEGMI</name>
<accession>A0A098GBF0</accession>
<dbReference type="PATRIC" id="fig|451.8.peg.40"/>
<dbReference type="HOGENOM" id="CLU_074407_2_0_6"/>
<evidence type="ECO:0000313" key="8">
    <source>
        <dbReference type="Proteomes" id="UP000032414"/>
    </source>
</evidence>
<reference evidence="6" key="1">
    <citation type="submission" date="2014-09" db="EMBL/GenBank/DDBJ databases">
        <authorList>
            <person name="GOMEZ-VALERO Laura"/>
        </authorList>
    </citation>
    <scope>NUCLEOTIDE SEQUENCE</scope>
    <source>
        <strain evidence="6">ATCC33218</strain>
    </source>
</reference>
<dbReference type="PANTHER" id="PTHR14413">
    <property type="entry name" value="RIBOSOMAL PROTEIN L17"/>
    <property type="match status" value="1"/>
</dbReference>
<dbReference type="EMBL" id="LN614830">
    <property type="protein sequence ID" value="CEG59809.1"/>
    <property type="molecule type" value="Genomic_DNA"/>
</dbReference>
<dbReference type="STRING" id="451.B6N58_12985"/>
<reference evidence="7 9" key="3">
    <citation type="submission" date="2016-10" db="EMBL/GenBank/DDBJ databases">
        <authorList>
            <person name="Varghese N."/>
            <person name="Submissions S."/>
        </authorList>
    </citation>
    <scope>NUCLEOTIDE SEQUENCE [LARGE SCALE GENOMIC DNA]</scope>
    <source>
        <strain evidence="7 9">ATCC 33218</strain>
    </source>
</reference>
<evidence type="ECO:0000256" key="3">
    <source>
        <dbReference type="ARBA" id="ARBA00023274"/>
    </source>
</evidence>
<dbReference type="GO" id="GO:0003735">
    <property type="term" value="F:structural constituent of ribosome"/>
    <property type="evidence" value="ECO:0007669"/>
    <property type="project" value="InterPro"/>
</dbReference>
<proteinExistence type="inferred from homology"/>
<dbReference type="InterPro" id="IPR000456">
    <property type="entry name" value="Ribosomal_bL17"/>
</dbReference>
<dbReference type="HAMAP" id="MF_01368">
    <property type="entry name" value="Ribosomal_bL17"/>
    <property type="match status" value="1"/>
</dbReference>
<dbReference type="InterPro" id="IPR036373">
    <property type="entry name" value="Ribosomal_bL17_sf"/>
</dbReference>
<evidence type="ECO:0000256" key="5">
    <source>
        <dbReference type="RuleBase" id="RU000660"/>
    </source>
</evidence>
<dbReference type="AlphaFoldDB" id="A0A098GBF0"/>
<dbReference type="KEGG" id="tmc:LMI_0461"/>
<keyword evidence="3 4" id="KW-0687">Ribonucleoprotein</keyword>
<protein>
    <recommendedName>
        <fullName evidence="4">Large ribosomal subunit protein bL17</fullName>
    </recommendedName>
</protein>
<dbReference type="Gene3D" id="3.90.1030.10">
    <property type="entry name" value="Ribosomal protein L17"/>
    <property type="match status" value="1"/>
</dbReference>
<dbReference type="Proteomes" id="UP000182998">
    <property type="component" value="Unassembled WGS sequence"/>
</dbReference>
<evidence type="ECO:0000313" key="9">
    <source>
        <dbReference type="Proteomes" id="UP000182998"/>
    </source>
</evidence>
<reference evidence="8" key="2">
    <citation type="submission" date="2014-09" db="EMBL/GenBank/DDBJ databases">
        <authorList>
            <person name="Gomez-Valero L."/>
        </authorList>
    </citation>
    <scope>NUCLEOTIDE SEQUENCE [LARGE SCALE GENOMIC DNA]</scope>
    <source>
        <strain evidence="8">ATCC33218</strain>
    </source>
</reference>
<dbReference type="Proteomes" id="UP000032414">
    <property type="component" value="Chromosome I"/>
</dbReference>
<comment type="subunit">
    <text evidence="4">Part of the 50S ribosomal subunit. Contacts protein L32.</text>
</comment>